<evidence type="ECO:0000256" key="10">
    <source>
        <dbReference type="ARBA" id="ARBA00051004"/>
    </source>
</evidence>
<evidence type="ECO:0000256" key="17">
    <source>
        <dbReference type="ARBA" id="ARBA00079624"/>
    </source>
</evidence>
<dbReference type="PANTHER" id="PTHR43658:SF8">
    <property type="entry name" value="17-BETA-HYDROXYSTEROID DEHYDROGENASE 14-RELATED"/>
    <property type="match status" value="1"/>
</dbReference>
<dbReference type="Proteomes" id="UP001497623">
    <property type="component" value="Unassembled WGS sequence"/>
</dbReference>
<keyword evidence="22" id="KW-1185">Reference proteome</keyword>
<evidence type="ECO:0000256" key="8">
    <source>
        <dbReference type="ARBA" id="ARBA00050435"/>
    </source>
</evidence>
<evidence type="ECO:0000256" key="9">
    <source>
        <dbReference type="ARBA" id="ARBA00050927"/>
    </source>
</evidence>
<comment type="catalytic activity">
    <reaction evidence="15">
        <text>11-dehydrocorticosterone + NAD(+) = pregn-4-ene-3,11,20,21-tetraone + NADH + H(+)</text>
        <dbReference type="Rhea" id="RHEA:42020"/>
        <dbReference type="ChEBI" id="CHEBI:15378"/>
        <dbReference type="ChEBI" id="CHEBI:57540"/>
        <dbReference type="ChEBI" id="CHEBI:57945"/>
        <dbReference type="ChEBI" id="CHEBI:78600"/>
        <dbReference type="ChEBI" id="CHEBI:78601"/>
    </reaction>
    <physiologicalReaction direction="left-to-right" evidence="15">
        <dbReference type="Rhea" id="RHEA:42021"/>
    </physiologicalReaction>
</comment>
<dbReference type="GO" id="GO:0006631">
    <property type="term" value="P:fatty acid metabolic process"/>
    <property type="evidence" value="ECO:0007669"/>
    <property type="project" value="TreeGrafter"/>
</dbReference>
<evidence type="ECO:0000256" key="12">
    <source>
        <dbReference type="ARBA" id="ARBA00051831"/>
    </source>
</evidence>
<dbReference type="GO" id="GO:0008209">
    <property type="term" value="P:androgen metabolic process"/>
    <property type="evidence" value="ECO:0007669"/>
    <property type="project" value="TreeGrafter"/>
</dbReference>
<evidence type="ECO:0000256" key="19">
    <source>
        <dbReference type="ARBA" id="ARBA00082399"/>
    </source>
</evidence>
<proteinExistence type="inferred from homology"/>
<comment type="caution">
    <text evidence="21">The sequence shown here is derived from an EMBL/GenBank/DDBJ whole genome shotgun (WGS) entry which is preliminary data.</text>
</comment>
<protein>
    <recommendedName>
        <fullName evidence="16">3-hydroxyacyl-CoA dehydrogenase type-2</fullName>
        <ecNumber evidence="3">1.1.1.53</ecNumber>
        <ecNumber evidence="4">1.1.1.62</ecNumber>
    </recommendedName>
    <alternativeName>
        <fullName evidence="18">3-hydroxyacyl-CoA dehydrogenase type II</fullName>
    </alternativeName>
    <alternativeName>
        <fullName evidence="19">Mitochondrial ribonuclease P protein 2</fullName>
    </alternativeName>
    <alternativeName>
        <fullName evidence="17">Type II HADH</fullName>
    </alternativeName>
</protein>
<evidence type="ECO:0000313" key="22">
    <source>
        <dbReference type="Proteomes" id="UP001497623"/>
    </source>
</evidence>
<dbReference type="InterPro" id="IPR002347">
    <property type="entry name" value="SDR_fam"/>
</dbReference>
<comment type="catalytic activity">
    <reaction evidence="7">
        <text>5alpha-androstane-3alpha,17beta-diol + NAD(+) = 17beta-hydroxy-5alpha-androstan-3-one + NADH + H(+)</text>
        <dbReference type="Rhea" id="RHEA:42004"/>
        <dbReference type="ChEBI" id="CHEBI:15378"/>
        <dbReference type="ChEBI" id="CHEBI:16330"/>
        <dbReference type="ChEBI" id="CHEBI:36713"/>
        <dbReference type="ChEBI" id="CHEBI:57540"/>
        <dbReference type="ChEBI" id="CHEBI:57945"/>
        <dbReference type="EC" id="1.1.1.53"/>
    </reaction>
    <physiologicalReaction direction="right-to-left" evidence="7">
        <dbReference type="Rhea" id="RHEA:42006"/>
    </physiologicalReaction>
</comment>
<evidence type="ECO:0000256" key="5">
    <source>
        <dbReference type="ARBA" id="ARBA00049381"/>
    </source>
</evidence>
<comment type="catalytic activity">
    <reaction evidence="12">
        <text>ursodeoxycholate + NAD(+) = 7-oxolithocholate + NADH + H(+)</text>
        <dbReference type="Rhea" id="RHEA:42028"/>
        <dbReference type="ChEBI" id="CHEBI:15378"/>
        <dbReference type="ChEBI" id="CHEBI:57540"/>
        <dbReference type="ChEBI" id="CHEBI:57945"/>
        <dbReference type="ChEBI" id="CHEBI:78604"/>
        <dbReference type="ChEBI" id="CHEBI:78605"/>
    </reaction>
    <physiologicalReaction direction="left-to-right" evidence="12">
        <dbReference type="Rhea" id="RHEA:42029"/>
    </physiologicalReaction>
</comment>
<evidence type="ECO:0000256" key="13">
    <source>
        <dbReference type="ARBA" id="ARBA00052095"/>
    </source>
</evidence>
<dbReference type="GO" id="GO:0004303">
    <property type="term" value="F:estradiol 17-beta-dehydrogenase [NAD(P)+] activity"/>
    <property type="evidence" value="ECO:0007669"/>
    <property type="project" value="UniProtKB-EC"/>
</dbReference>
<dbReference type="PRINTS" id="PR00081">
    <property type="entry name" value="GDHRDH"/>
</dbReference>
<name>A0AAV2PL80_MEGNR</name>
<evidence type="ECO:0000256" key="3">
    <source>
        <dbReference type="ARBA" id="ARBA00024071"/>
    </source>
</evidence>
<comment type="catalytic activity">
    <reaction evidence="14">
        <text>cortisone + NAD(+) = 17alpha-hydroxypregn-4-en-3,11,20-trione-21-al + NADH + H(+)</text>
        <dbReference type="Rhea" id="RHEA:42016"/>
        <dbReference type="ChEBI" id="CHEBI:15378"/>
        <dbReference type="ChEBI" id="CHEBI:16962"/>
        <dbReference type="ChEBI" id="CHEBI:57540"/>
        <dbReference type="ChEBI" id="CHEBI:57945"/>
        <dbReference type="ChEBI" id="CHEBI:78596"/>
    </reaction>
    <physiologicalReaction direction="left-to-right" evidence="14">
        <dbReference type="Rhea" id="RHEA:42017"/>
    </physiologicalReaction>
</comment>
<dbReference type="PANTHER" id="PTHR43658">
    <property type="entry name" value="SHORT-CHAIN DEHYDROGENASE/REDUCTASE"/>
    <property type="match status" value="1"/>
</dbReference>
<dbReference type="GO" id="GO:0047044">
    <property type="term" value="F:androstan-3-alpha,17-beta-diol dehydrogenase (NAD+) activity"/>
    <property type="evidence" value="ECO:0007669"/>
    <property type="project" value="UniProtKB-EC"/>
</dbReference>
<dbReference type="GO" id="GO:0003857">
    <property type="term" value="F:(3S)-3-hydroxyacyl-CoA dehydrogenase (NAD+) activity"/>
    <property type="evidence" value="ECO:0007669"/>
    <property type="project" value="UniProtKB-EC"/>
</dbReference>
<dbReference type="GO" id="GO:0005739">
    <property type="term" value="C:mitochondrion"/>
    <property type="evidence" value="ECO:0007669"/>
    <property type="project" value="TreeGrafter"/>
</dbReference>
<dbReference type="AlphaFoldDB" id="A0AAV2PL80"/>
<dbReference type="InterPro" id="IPR036291">
    <property type="entry name" value="NAD(P)-bd_dom_sf"/>
</dbReference>
<evidence type="ECO:0000256" key="1">
    <source>
        <dbReference type="ARBA" id="ARBA00006484"/>
    </source>
</evidence>
<evidence type="ECO:0000313" key="21">
    <source>
        <dbReference type="EMBL" id="CAL4060828.1"/>
    </source>
</evidence>
<evidence type="ECO:0000256" key="4">
    <source>
        <dbReference type="ARBA" id="ARBA00024072"/>
    </source>
</evidence>
<evidence type="ECO:0000256" key="15">
    <source>
        <dbReference type="ARBA" id="ARBA00052668"/>
    </source>
</evidence>
<dbReference type="Pfam" id="PF00106">
    <property type="entry name" value="adh_short"/>
    <property type="match status" value="1"/>
</dbReference>
<comment type="catalytic activity">
    <reaction evidence="10">
        <text>(3S)-3-hydroxybutanoyl-CoA + NAD(+) = acetoacetyl-CoA + NADH + H(+)</text>
        <dbReference type="Rhea" id="RHEA:30799"/>
        <dbReference type="ChEBI" id="CHEBI:15378"/>
        <dbReference type="ChEBI" id="CHEBI:57286"/>
        <dbReference type="ChEBI" id="CHEBI:57316"/>
        <dbReference type="ChEBI" id="CHEBI:57540"/>
        <dbReference type="ChEBI" id="CHEBI:57945"/>
    </reaction>
    <physiologicalReaction direction="left-to-right" evidence="10">
        <dbReference type="Rhea" id="RHEA:30800"/>
    </physiologicalReaction>
    <physiologicalReaction direction="right-to-left" evidence="10">
        <dbReference type="Rhea" id="RHEA:30801"/>
    </physiologicalReaction>
</comment>
<evidence type="ECO:0000256" key="11">
    <source>
        <dbReference type="ARBA" id="ARBA00051637"/>
    </source>
</evidence>
<accession>A0AAV2PL80</accession>
<dbReference type="EC" id="1.1.1.53" evidence="3"/>
<dbReference type="SUPFAM" id="SSF51735">
    <property type="entry name" value="NAD(P)-binding Rossmann-fold domains"/>
    <property type="match status" value="1"/>
</dbReference>
<dbReference type="Gene3D" id="3.40.50.720">
    <property type="entry name" value="NAD(P)-binding Rossmann-like Domain"/>
    <property type="match status" value="1"/>
</dbReference>
<dbReference type="GO" id="GO:0008210">
    <property type="term" value="P:estrogen metabolic process"/>
    <property type="evidence" value="ECO:0007669"/>
    <property type="project" value="TreeGrafter"/>
</dbReference>
<evidence type="ECO:0000256" key="7">
    <source>
        <dbReference type="ARBA" id="ARBA00050365"/>
    </source>
</evidence>
<organism evidence="21 22">
    <name type="scientific">Meganyctiphanes norvegica</name>
    <name type="common">Northern krill</name>
    <name type="synonym">Thysanopoda norvegica</name>
    <dbReference type="NCBI Taxonomy" id="48144"/>
    <lineage>
        <taxon>Eukaryota</taxon>
        <taxon>Metazoa</taxon>
        <taxon>Ecdysozoa</taxon>
        <taxon>Arthropoda</taxon>
        <taxon>Crustacea</taxon>
        <taxon>Multicrustacea</taxon>
        <taxon>Malacostraca</taxon>
        <taxon>Eumalacostraca</taxon>
        <taxon>Eucarida</taxon>
        <taxon>Euphausiacea</taxon>
        <taxon>Euphausiidae</taxon>
        <taxon>Meganyctiphanes</taxon>
    </lineage>
</organism>
<evidence type="ECO:0000256" key="18">
    <source>
        <dbReference type="ARBA" id="ARBA00082293"/>
    </source>
</evidence>
<gene>
    <name evidence="21" type="ORF">MNOR_LOCUS1583</name>
</gene>
<dbReference type="EC" id="1.1.1.62" evidence="4"/>
<comment type="catalytic activity">
    <reaction evidence="5">
        <text>17beta-estradiol + NAD(+) = estrone + NADH + H(+)</text>
        <dbReference type="Rhea" id="RHEA:24612"/>
        <dbReference type="ChEBI" id="CHEBI:15378"/>
        <dbReference type="ChEBI" id="CHEBI:16469"/>
        <dbReference type="ChEBI" id="CHEBI:17263"/>
        <dbReference type="ChEBI" id="CHEBI:57540"/>
        <dbReference type="ChEBI" id="CHEBI:57945"/>
        <dbReference type="EC" id="1.1.1.62"/>
    </reaction>
    <physiologicalReaction direction="left-to-right" evidence="5">
        <dbReference type="Rhea" id="RHEA:24613"/>
    </physiologicalReaction>
</comment>
<dbReference type="InterPro" id="IPR020904">
    <property type="entry name" value="Sc_DH/Rdtase_CS"/>
</dbReference>
<sequence>MLKNIVGLVTGGASGLGRSNAERLVREGGKVVICDLSTSKGADIAKHLGNNAVFAPVDVTSEGDVKDALDLCKIKFGRLDAAVNCAGITVVKPALNPKSKVIHTQEQFMKVLDVNIGGTFNVMRLSAAMMSENEPDTEGCRGVIINTASIAAFDGKRGQCAYSASKAAVVGMTLPAARDLASTGIRVCTIAPGYFLTSMTEGLLELNGGQLPDSMQFPARMGKPDEFAMAVQFIITNPMMNGEVIRVDGAVRMQPGTNFG</sequence>
<dbReference type="EMBL" id="CAXKWB010000425">
    <property type="protein sequence ID" value="CAL4060828.1"/>
    <property type="molecule type" value="Genomic_DNA"/>
</dbReference>
<keyword evidence="2" id="KW-0560">Oxidoreductase</keyword>
<dbReference type="PROSITE" id="PS00061">
    <property type="entry name" value="ADH_SHORT"/>
    <property type="match status" value="1"/>
</dbReference>
<evidence type="ECO:0000256" key="20">
    <source>
        <dbReference type="RuleBase" id="RU000363"/>
    </source>
</evidence>
<evidence type="ECO:0000256" key="14">
    <source>
        <dbReference type="ARBA" id="ARBA00052417"/>
    </source>
</evidence>
<comment type="catalytic activity">
    <reaction evidence="6">
        <text>a (3S)-3-hydroxyacyl-CoA + NAD(+) = a 3-oxoacyl-CoA + NADH + H(+)</text>
        <dbReference type="Rhea" id="RHEA:22432"/>
        <dbReference type="ChEBI" id="CHEBI:15378"/>
        <dbReference type="ChEBI" id="CHEBI:57318"/>
        <dbReference type="ChEBI" id="CHEBI:57540"/>
        <dbReference type="ChEBI" id="CHEBI:57945"/>
        <dbReference type="ChEBI" id="CHEBI:90726"/>
        <dbReference type="EC" id="1.1.1.35"/>
    </reaction>
    <physiologicalReaction direction="left-to-right" evidence="6">
        <dbReference type="Rhea" id="RHEA:22433"/>
    </physiologicalReaction>
    <physiologicalReaction direction="right-to-left" evidence="6">
        <dbReference type="Rhea" id="RHEA:22434"/>
    </physiologicalReaction>
</comment>
<comment type="catalytic activity">
    <reaction evidence="9">
        <text>cortisol + NAD(+) = 11beta,17alpha-dihydroxypregn-4-ene-3,20,21-trione + NADH + H(+)</text>
        <dbReference type="Rhea" id="RHEA:42012"/>
        <dbReference type="ChEBI" id="CHEBI:15378"/>
        <dbReference type="ChEBI" id="CHEBI:17650"/>
        <dbReference type="ChEBI" id="CHEBI:57540"/>
        <dbReference type="ChEBI" id="CHEBI:57945"/>
        <dbReference type="ChEBI" id="CHEBI:78595"/>
    </reaction>
    <physiologicalReaction direction="left-to-right" evidence="9">
        <dbReference type="Rhea" id="RHEA:42013"/>
    </physiologicalReaction>
</comment>
<feature type="non-terminal residue" evidence="21">
    <location>
        <position position="260"/>
    </location>
</feature>
<reference evidence="21 22" key="1">
    <citation type="submission" date="2024-05" db="EMBL/GenBank/DDBJ databases">
        <authorList>
            <person name="Wallberg A."/>
        </authorList>
    </citation>
    <scope>NUCLEOTIDE SEQUENCE [LARGE SCALE GENOMIC DNA]</scope>
</reference>
<evidence type="ECO:0000256" key="16">
    <source>
        <dbReference type="ARBA" id="ARBA00072938"/>
    </source>
</evidence>
<comment type="catalytic activity">
    <reaction evidence="13">
        <text>5alpha-pregnan-20beta-ol-3-one + NAD(+) = 5alpha-pregnane-3,20-dione + NADH + H(+)</text>
        <dbReference type="Rhea" id="RHEA:42008"/>
        <dbReference type="ChEBI" id="CHEBI:15378"/>
        <dbReference type="ChEBI" id="CHEBI:28952"/>
        <dbReference type="ChEBI" id="CHEBI:57540"/>
        <dbReference type="ChEBI" id="CHEBI:57945"/>
        <dbReference type="ChEBI" id="CHEBI:78594"/>
    </reaction>
    <physiologicalReaction direction="left-to-right" evidence="13">
        <dbReference type="Rhea" id="RHEA:42009"/>
    </physiologicalReaction>
</comment>
<dbReference type="PRINTS" id="PR00080">
    <property type="entry name" value="SDRFAMILY"/>
</dbReference>
<evidence type="ECO:0000256" key="6">
    <source>
        <dbReference type="ARBA" id="ARBA00050141"/>
    </source>
</evidence>
<comment type="catalytic activity">
    <reaction evidence="11">
        <text>3beta,7beta-dihydroxy-5beta-cholan-24-oate + NAD(+) = 3beta-hydroxy-7-oxo-5beta-cholan-24-oate + NADH + H(+)</text>
        <dbReference type="Rhea" id="RHEA:42024"/>
        <dbReference type="ChEBI" id="CHEBI:15378"/>
        <dbReference type="ChEBI" id="CHEBI:57540"/>
        <dbReference type="ChEBI" id="CHEBI:57945"/>
        <dbReference type="ChEBI" id="CHEBI:78602"/>
        <dbReference type="ChEBI" id="CHEBI:78603"/>
    </reaction>
    <physiologicalReaction direction="left-to-right" evidence="11">
        <dbReference type="Rhea" id="RHEA:42025"/>
    </physiologicalReaction>
</comment>
<dbReference type="CDD" id="cd05371">
    <property type="entry name" value="HSD10-like_SDR_c"/>
    <property type="match status" value="1"/>
</dbReference>
<comment type="catalytic activity">
    <reaction evidence="8">
        <text>17beta-hydroxy-5alpha-androstan-3-one + NAD(+) = 5alpha-androstan-3,17-dione + NADH + H(+)</text>
        <dbReference type="Rhea" id="RHEA:41992"/>
        <dbReference type="ChEBI" id="CHEBI:15378"/>
        <dbReference type="ChEBI" id="CHEBI:15994"/>
        <dbReference type="ChEBI" id="CHEBI:16330"/>
        <dbReference type="ChEBI" id="CHEBI:57540"/>
        <dbReference type="ChEBI" id="CHEBI:57945"/>
    </reaction>
    <physiologicalReaction direction="left-to-right" evidence="8">
        <dbReference type="Rhea" id="RHEA:41993"/>
    </physiologicalReaction>
</comment>
<comment type="similarity">
    <text evidence="1 20">Belongs to the short-chain dehydrogenases/reductases (SDR) family.</text>
</comment>
<evidence type="ECO:0000256" key="2">
    <source>
        <dbReference type="ARBA" id="ARBA00023002"/>
    </source>
</evidence>
<dbReference type="FunFam" id="3.40.50.720:FF:000215">
    <property type="entry name" value="3-hydroxyacyl-CoA dehydrogenase type-2"/>
    <property type="match status" value="1"/>
</dbReference>